<accession>A0A392NV58</accession>
<dbReference type="GO" id="GO:0003677">
    <property type="term" value="F:DNA binding"/>
    <property type="evidence" value="ECO:0007669"/>
    <property type="project" value="UniProtKB-KW"/>
</dbReference>
<dbReference type="InterPro" id="IPR012340">
    <property type="entry name" value="NA-bd_OB-fold"/>
</dbReference>
<proteinExistence type="predicted"/>
<evidence type="ECO:0000313" key="2">
    <source>
        <dbReference type="Proteomes" id="UP000265520"/>
    </source>
</evidence>
<dbReference type="AlphaFoldDB" id="A0A392NV58"/>
<feature type="non-terminal residue" evidence="1">
    <location>
        <position position="1"/>
    </location>
</feature>
<reference evidence="1 2" key="1">
    <citation type="journal article" date="2018" name="Front. Plant Sci.">
        <title>Red Clover (Trifolium pratense) and Zigzag Clover (T. medium) - A Picture of Genomic Similarities and Differences.</title>
        <authorList>
            <person name="Dluhosova J."/>
            <person name="Istvanek J."/>
            <person name="Nedelnik J."/>
            <person name="Repkova J."/>
        </authorList>
    </citation>
    <scope>NUCLEOTIDE SEQUENCE [LARGE SCALE GENOMIC DNA]</scope>
    <source>
        <strain evidence="2">cv. 10/8</strain>
        <tissue evidence="1">Leaf</tissue>
    </source>
</reference>
<comment type="caution">
    <text evidence="1">The sequence shown here is derived from an EMBL/GenBank/DDBJ whole genome shotgun (WGS) entry which is preliminary data.</text>
</comment>
<organism evidence="1 2">
    <name type="scientific">Trifolium medium</name>
    <dbReference type="NCBI Taxonomy" id="97028"/>
    <lineage>
        <taxon>Eukaryota</taxon>
        <taxon>Viridiplantae</taxon>
        <taxon>Streptophyta</taxon>
        <taxon>Embryophyta</taxon>
        <taxon>Tracheophyta</taxon>
        <taxon>Spermatophyta</taxon>
        <taxon>Magnoliopsida</taxon>
        <taxon>eudicotyledons</taxon>
        <taxon>Gunneridae</taxon>
        <taxon>Pentapetalae</taxon>
        <taxon>rosids</taxon>
        <taxon>fabids</taxon>
        <taxon>Fabales</taxon>
        <taxon>Fabaceae</taxon>
        <taxon>Papilionoideae</taxon>
        <taxon>50 kb inversion clade</taxon>
        <taxon>NPAAA clade</taxon>
        <taxon>Hologalegina</taxon>
        <taxon>IRL clade</taxon>
        <taxon>Trifolieae</taxon>
        <taxon>Trifolium</taxon>
    </lineage>
</organism>
<sequence length="95" mass="10728">SPVTAFAPDYDTNYLFDIMGMLTGMGTQKEYEHNDIKTKMVSIELQYDGFKFKVTLFGPYVDELNAFVAAGKIENTLVVILMAKVKTWQDIHNVG</sequence>
<dbReference type="Gene3D" id="2.40.50.140">
    <property type="entry name" value="Nucleic acid-binding proteins"/>
    <property type="match status" value="1"/>
</dbReference>
<protein>
    <submittedName>
        <fullName evidence="1">Replication protein A 70 kDa dna-binding subunit</fullName>
    </submittedName>
</protein>
<dbReference type="Proteomes" id="UP000265520">
    <property type="component" value="Unassembled WGS sequence"/>
</dbReference>
<dbReference type="EMBL" id="LXQA010051812">
    <property type="protein sequence ID" value="MCI03322.1"/>
    <property type="molecule type" value="Genomic_DNA"/>
</dbReference>
<keyword evidence="2" id="KW-1185">Reference proteome</keyword>
<name>A0A392NV58_9FABA</name>
<keyword evidence="1" id="KW-0238">DNA-binding</keyword>
<evidence type="ECO:0000313" key="1">
    <source>
        <dbReference type="EMBL" id="MCI03322.1"/>
    </source>
</evidence>
<dbReference type="SUPFAM" id="SSF50249">
    <property type="entry name" value="Nucleic acid-binding proteins"/>
    <property type="match status" value="1"/>
</dbReference>